<dbReference type="Proteomes" id="UP001521931">
    <property type="component" value="Unassembled WGS sequence"/>
</dbReference>
<evidence type="ECO:0000256" key="7">
    <source>
        <dbReference type="ARBA" id="ARBA00022989"/>
    </source>
</evidence>
<dbReference type="PROSITE" id="PS50850">
    <property type="entry name" value="MFS"/>
    <property type="match status" value="1"/>
</dbReference>
<keyword evidence="7 10" id="KW-1133">Transmembrane helix</keyword>
<feature type="transmembrane region" description="Helical" evidence="10">
    <location>
        <begin position="259"/>
        <end position="280"/>
    </location>
</feature>
<dbReference type="InterPro" id="IPR051084">
    <property type="entry name" value="H+-coupled_symporters"/>
</dbReference>
<dbReference type="InterPro" id="IPR005829">
    <property type="entry name" value="Sugar_transporter_CS"/>
</dbReference>
<dbReference type="EMBL" id="JAKRCV010000052">
    <property type="protein sequence ID" value="MCG7322953.1"/>
    <property type="molecule type" value="Genomic_DNA"/>
</dbReference>
<accession>A0ABS9Q4Z8</accession>
<evidence type="ECO:0000256" key="10">
    <source>
        <dbReference type="SAM" id="Phobius"/>
    </source>
</evidence>
<dbReference type="RefSeq" id="WP_239265408.1">
    <property type="nucleotide sequence ID" value="NZ_JAKRCV010000052.1"/>
</dbReference>
<feature type="transmembrane region" description="Helical" evidence="10">
    <location>
        <begin position="202"/>
        <end position="221"/>
    </location>
</feature>
<feature type="transmembrane region" description="Helical" evidence="10">
    <location>
        <begin position="413"/>
        <end position="432"/>
    </location>
</feature>
<protein>
    <submittedName>
        <fullName evidence="12">MFS transporter</fullName>
    </submittedName>
</protein>
<proteinExistence type="inferred from homology"/>
<feature type="transmembrane region" description="Helical" evidence="10">
    <location>
        <begin position="381"/>
        <end position="401"/>
    </location>
</feature>
<feature type="domain" description="Major facilitator superfamily (MFS) profile" evidence="11">
    <location>
        <begin position="30"/>
        <end position="436"/>
    </location>
</feature>
<dbReference type="PANTHER" id="PTHR43528">
    <property type="entry name" value="ALPHA-KETOGLUTARATE PERMEASE"/>
    <property type="match status" value="1"/>
</dbReference>
<dbReference type="InterPro" id="IPR020846">
    <property type="entry name" value="MFS_dom"/>
</dbReference>
<dbReference type="Pfam" id="PF00083">
    <property type="entry name" value="Sugar_tr"/>
    <property type="match status" value="1"/>
</dbReference>
<feature type="compositionally biased region" description="Low complexity" evidence="9">
    <location>
        <begin position="10"/>
        <end position="22"/>
    </location>
</feature>
<keyword evidence="5 10" id="KW-0812">Transmembrane</keyword>
<name>A0ABS9Q4Z8_9MICO</name>
<organism evidence="12 13">
    <name type="scientific">Arsenicicoccus bolidensis</name>
    <dbReference type="NCBI Taxonomy" id="229480"/>
    <lineage>
        <taxon>Bacteria</taxon>
        <taxon>Bacillati</taxon>
        <taxon>Actinomycetota</taxon>
        <taxon>Actinomycetes</taxon>
        <taxon>Micrococcales</taxon>
        <taxon>Intrasporangiaceae</taxon>
        <taxon>Arsenicicoccus</taxon>
    </lineage>
</organism>
<feature type="transmembrane region" description="Helical" evidence="10">
    <location>
        <begin position="68"/>
        <end position="90"/>
    </location>
</feature>
<feature type="region of interest" description="Disordered" evidence="9">
    <location>
        <begin position="1"/>
        <end position="27"/>
    </location>
</feature>
<evidence type="ECO:0000256" key="1">
    <source>
        <dbReference type="ARBA" id="ARBA00004651"/>
    </source>
</evidence>
<feature type="transmembrane region" description="Helical" evidence="10">
    <location>
        <begin position="347"/>
        <end position="369"/>
    </location>
</feature>
<keyword evidence="8 10" id="KW-0472">Membrane</keyword>
<sequence>MSATSLPLGASPSRRPASAAPAKPTSTHRTLVGTGIGNAIEWFDWSIHSSFAPFFAASFFVSTDPVSAFLSTLAVSAVGFVARPLGGLLFGRVSDRLGRKRALAMTMALGAFASLIIAIAPSYAMVGVFASVLLFVARVLQGLAHGGEQPAAQAYLAEAAPPERRGLWSTLIYFSGTIGANFGLVLAAVLSATLGRADMTAWGWRIAFVIGALGGLFALYMRSRMSETEEFTRTEPTIAQDRPSLAHEMWVHRRSAFQVIGMTVGLTVSYYLWAVAAAGYSIAVLKADPTQTLIASVAANTPFLLWLPLWGILSDRIGRKPVMLVGIIGLIALCVPLSAMIDGTPMKLFLAMTIAQVFVAAPCAITPAIMCEIFPTRIRTIGVALPLSVAIAIFGGTSLYLQTYLTRAYGPQAFSYYVIALLLVSAATVLTLPETRGRVLTDETA</sequence>
<evidence type="ECO:0000256" key="8">
    <source>
        <dbReference type="ARBA" id="ARBA00023136"/>
    </source>
</evidence>
<dbReference type="InterPro" id="IPR005828">
    <property type="entry name" value="MFS_sugar_transport-like"/>
</dbReference>
<evidence type="ECO:0000256" key="6">
    <source>
        <dbReference type="ARBA" id="ARBA00022847"/>
    </source>
</evidence>
<gene>
    <name evidence="12" type="ORF">MHL29_13800</name>
</gene>
<keyword evidence="4" id="KW-1003">Cell membrane</keyword>
<keyword evidence="3" id="KW-0813">Transport</keyword>
<dbReference type="PROSITE" id="PS00217">
    <property type="entry name" value="SUGAR_TRANSPORT_2"/>
    <property type="match status" value="1"/>
</dbReference>
<evidence type="ECO:0000256" key="4">
    <source>
        <dbReference type="ARBA" id="ARBA00022475"/>
    </source>
</evidence>
<keyword evidence="6" id="KW-0769">Symport</keyword>
<dbReference type="InterPro" id="IPR036259">
    <property type="entry name" value="MFS_trans_sf"/>
</dbReference>
<feature type="transmembrane region" description="Helical" evidence="10">
    <location>
        <begin position="322"/>
        <end position="341"/>
    </location>
</feature>
<dbReference type="Gene3D" id="1.20.1250.20">
    <property type="entry name" value="MFS general substrate transporter like domains"/>
    <property type="match status" value="1"/>
</dbReference>
<evidence type="ECO:0000256" key="5">
    <source>
        <dbReference type="ARBA" id="ARBA00022692"/>
    </source>
</evidence>
<dbReference type="InterPro" id="IPR011701">
    <property type="entry name" value="MFS"/>
</dbReference>
<feature type="transmembrane region" description="Helical" evidence="10">
    <location>
        <begin position="167"/>
        <end position="190"/>
    </location>
</feature>
<evidence type="ECO:0000313" key="13">
    <source>
        <dbReference type="Proteomes" id="UP001521931"/>
    </source>
</evidence>
<evidence type="ECO:0000256" key="2">
    <source>
        <dbReference type="ARBA" id="ARBA00008240"/>
    </source>
</evidence>
<evidence type="ECO:0000313" key="12">
    <source>
        <dbReference type="EMBL" id="MCG7322953.1"/>
    </source>
</evidence>
<comment type="subcellular location">
    <subcellularLocation>
        <location evidence="1">Cell membrane</location>
        <topology evidence="1">Multi-pass membrane protein</topology>
    </subcellularLocation>
</comment>
<evidence type="ECO:0000259" key="11">
    <source>
        <dbReference type="PROSITE" id="PS50850"/>
    </source>
</evidence>
<comment type="caution">
    <text evidence="12">The sequence shown here is derived from an EMBL/GenBank/DDBJ whole genome shotgun (WGS) entry which is preliminary data.</text>
</comment>
<evidence type="ECO:0000256" key="3">
    <source>
        <dbReference type="ARBA" id="ARBA00022448"/>
    </source>
</evidence>
<dbReference type="PANTHER" id="PTHR43528:SF1">
    <property type="entry name" value="ALPHA-KETOGLUTARATE PERMEASE"/>
    <property type="match status" value="1"/>
</dbReference>
<evidence type="ECO:0000256" key="9">
    <source>
        <dbReference type="SAM" id="MobiDB-lite"/>
    </source>
</evidence>
<reference evidence="12 13" key="1">
    <citation type="submission" date="2022-02" db="EMBL/GenBank/DDBJ databases">
        <title>Uncovering new skin microbiome diversity through culturing and metagenomics.</title>
        <authorList>
            <person name="Conlan S."/>
            <person name="Deming C."/>
            <person name="Nisc Comparative Sequencing Program N."/>
            <person name="Segre J.A."/>
        </authorList>
    </citation>
    <scope>NUCLEOTIDE SEQUENCE [LARGE SCALE GENOMIC DNA]</scope>
    <source>
        <strain evidence="12 13">ACRQZ</strain>
    </source>
</reference>
<dbReference type="Pfam" id="PF07690">
    <property type="entry name" value="MFS_1"/>
    <property type="match status" value="1"/>
</dbReference>
<comment type="similarity">
    <text evidence="2">Belongs to the major facilitator superfamily. Metabolite:H+ Symporter (MHS) family (TC 2.A.1.6) family.</text>
</comment>
<feature type="transmembrane region" description="Helical" evidence="10">
    <location>
        <begin position="292"/>
        <end position="310"/>
    </location>
</feature>
<dbReference type="SUPFAM" id="SSF103473">
    <property type="entry name" value="MFS general substrate transporter"/>
    <property type="match status" value="1"/>
</dbReference>
<keyword evidence="13" id="KW-1185">Reference proteome</keyword>